<dbReference type="SUPFAM" id="SSF47413">
    <property type="entry name" value="lambda repressor-like DNA-binding domains"/>
    <property type="match status" value="1"/>
</dbReference>
<dbReference type="Proteomes" id="UP000196560">
    <property type="component" value="Unassembled WGS sequence"/>
</dbReference>
<evidence type="ECO:0000259" key="1">
    <source>
        <dbReference type="PROSITE" id="PS50943"/>
    </source>
</evidence>
<dbReference type="InterPro" id="IPR001387">
    <property type="entry name" value="Cro/C1-type_HTH"/>
</dbReference>
<dbReference type="GO" id="GO:0003677">
    <property type="term" value="F:DNA binding"/>
    <property type="evidence" value="ECO:0007669"/>
    <property type="project" value="InterPro"/>
</dbReference>
<dbReference type="Gene3D" id="1.10.260.40">
    <property type="entry name" value="lambda repressor-like DNA-binding domains"/>
    <property type="match status" value="1"/>
</dbReference>
<dbReference type="SMART" id="SM00530">
    <property type="entry name" value="HTH_XRE"/>
    <property type="match status" value="1"/>
</dbReference>
<keyword evidence="3" id="KW-1185">Reference proteome</keyword>
<dbReference type="Pfam" id="PF01381">
    <property type="entry name" value="HTH_3"/>
    <property type="match status" value="1"/>
</dbReference>
<sequence length="159" mass="18251">MTIWLKRARKMCGYTSRQLADMTGYKLNTIQRIEGGSRRFEGEARALICRALSLSPETAPLDFELLLQKVDDLIDQDGEGSFCLSVYVWRNSRRILLDFLHWDDSLEEGIGGRDAPYPEDFETTPLRLRYARKEVEAAIAIYDNPCVGSEFFDSAEQEE</sequence>
<dbReference type="RefSeq" id="WP_087185771.1">
    <property type="nucleotide sequence ID" value="NZ_NFHO01000002.1"/>
</dbReference>
<feature type="domain" description="HTH cro/C1-type" evidence="1">
    <location>
        <begin position="5"/>
        <end position="59"/>
    </location>
</feature>
<evidence type="ECO:0000313" key="2">
    <source>
        <dbReference type="EMBL" id="OUN44006.1"/>
    </source>
</evidence>
<dbReference type="InterPro" id="IPR010982">
    <property type="entry name" value="Lambda_DNA-bd_dom_sf"/>
</dbReference>
<proteinExistence type="predicted"/>
<name>A0A1Y3U5F1_9ACTN</name>
<dbReference type="CDD" id="cd00093">
    <property type="entry name" value="HTH_XRE"/>
    <property type="match status" value="1"/>
</dbReference>
<comment type="caution">
    <text evidence="2">The sequence shown here is derived from an EMBL/GenBank/DDBJ whole genome shotgun (WGS) entry which is preliminary data.</text>
</comment>
<gene>
    <name evidence="2" type="ORF">B5G21_01610</name>
</gene>
<protein>
    <recommendedName>
        <fullName evidence="1">HTH cro/C1-type domain-containing protein</fullName>
    </recommendedName>
</protein>
<dbReference type="AlphaFoldDB" id="A0A1Y3U5F1"/>
<organism evidence="2 3">
    <name type="scientific">Enorma massiliensis</name>
    <dbReference type="NCBI Taxonomy" id="1472761"/>
    <lineage>
        <taxon>Bacteria</taxon>
        <taxon>Bacillati</taxon>
        <taxon>Actinomycetota</taxon>
        <taxon>Coriobacteriia</taxon>
        <taxon>Coriobacteriales</taxon>
        <taxon>Coriobacteriaceae</taxon>
        <taxon>Enorma</taxon>
    </lineage>
</organism>
<dbReference type="PROSITE" id="PS50943">
    <property type="entry name" value="HTH_CROC1"/>
    <property type="match status" value="1"/>
</dbReference>
<reference evidence="3" key="1">
    <citation type="submission" date="2017-04" db="EMBL/GenBank/DDBJ databases">
        <title>Function of individual gut microbiota members based on whole genome sequencing of pure cultures obtained from chicken caecum.</title>
        <authorList>
            <person name="Medvecky M."/>
            <person name="Cejkova D."/>
            <person name="Polansky O."/>
            <person name="Karasova D."/>
            <person name="Kubasova T."/>
            <person name="Cizek A."/>
            <person name="Rychlik I."/>
        </authorList>
    </citation>
    <scope>NUCLEOTIDE SEQUENCE [LARGE SCALE GENOMIC DNA]</scope>
    <source>
        <strain evidence="3">An70</strain>
    </source>
</reference>
<dbReference type="EMBL" id="NFHO01000002">
    <property type="protein sequence ID" value="OUN44006.1"/>
    <property type="molecule type" value="Genomic_DNA"/>
</dbReference>
<accession>A0A1Y3U5F1</accession>
<evidence type="ECO:0000313" key="3">
    <source>
        <dbReference type="Proteomes" id="UP000196560"/>
    </source>
</evidence>